<reference evidence="2 3" key="2">
    <citation type="submission" date="2020-02" db="EMBL/GenBank/DDBJ databases">
        <title>The new genus of Enterobacteriales.</title>
        <authorList>
            <person name="Kim I.S."/>
        </authorList>
    </citation>
    <scope>NUCLEOTIDE SEQUENCE [LARGE SCALE GENOMIC DNA]</scope>
    <source>
        <strain evidence="2 3">SAP-6</strain>
    </source>
</reference>
<dbReference type="NCBIfam" id="NF008632">
    <property type="entry name" value="PRK11621.1"/>
    <property type="match status" value="1"/>
</dbReference>
<evidence type="ECO:0000313" key="3">
    <source>
        <dbReference type="Proteomes" id="UP000461443"/>
    </source>
</evidence>
<comment type="caution">
    <text evidence="2">The sequence shown here is derived from an EMBL/GenBank/DDBJ whole genome shotgun (WGS) entry which is preliminary data.</text>
</comment>
<proteinExistence type="predicted"/>
<name>A0A845SF36_9GAMM</name>
<dbReference type="InterPro" id="IPR036411">
    <property type="entry name" value="TorD-like_sf"/>
</dbReference>
<dbReference type="PANTHER" id="PTHR34227:SF6">
    <property type="entry name" value="TAT PROOFREADING CHAPERONE DMSD"/>
    <property type="match status" value="1"/>
</dbReference>
<organism evidence="2 3">
    <name type="scientific">Acerihabitans arboris</name>
    <dbReference type="NCBI Taxonomy" id="2691583"/>
    <lineage>
        <taxon>Bacteria</taxon>
        <taxon>Pseudomonadati</taxon>
        <taxon>Pseudomonadota</taxon>
        <taxon>Gammaproteobacteria</taxon>
        <taxon>Enterobacterales</taxon>
        <taxon>Pectobacteriaceae</taxon>
        <taxon>Acerihabitans</taxon>
    </lineage>
</organism>
<protein>
    <submittedName>
        <fullName evidence="2">Tat proofreading chaperone DmsD</fullName>
    </submittedName>
</protein>
<dbReference type="InterPro" id="IPR020945">
    <property type="entry name" value="DMSO/NO3_reduct_chaperone"/>
</dbReference>
<dbReference type="AlphaFoldDB" id="A0A845SF36"/>
<keyword evidence="1" id="KW-0143">Chaperone</keyword>
<gene>
    <name evidence="2" type="primary">dmsD</name>
    <name evidence="2" type="ORF">GRH90_02065</name>
</gene>
<sequence>MSDALIALAGRTLGALLYYPPLSAPNAGLLNALAAPGWEHEWPEMAGTRAAAALIRQGLASPWHESLEDTFQNLFIGPYALPAPPWGSVYLDREGVLFGESTVALRRWLAREGITTRQRDGEPEDHIGLLLMLAAWLAENNAGQLDALLEQHLLPWSGRYLTLLEQGTDHPFYRGVARLASLTLDRWRQQRGLQLPARELFR</sequence>
<accession>A0A845SF36</accession>
<dbReference type="PIRSF" id="PIRSF004690">
    <property type="entry name" value="DmsD"/>
    <property type="match status" value="1"/>
</dbReference>
<dbReference type="InterPro" id="IPR026269">
    <property type="entry name" value="DmsD-type"/>
</dbReference>
<dbReference type="RefSeq" id="WP_162364221.1">
    <property type="nucleotide sequence ID" value="NZ_WUBS01000001.1"/>
</dbReference>
<dbReference type="Gene3D" id="1.10.3480.10">
    <property type="entry name" value="TorD-like"/>
    <property type="match status" value="1"/>
</dbReference>
<dbReference type="SUPFAM" id="SSF89155">
    <property type="entry name" value="TorD-like"/>
    <property type="match status" value="1"/>
</dbReference>
<dbReference type="InterPro" id="IPR050289">
    <property type="entry name" value="TorD/DmsD_chaperones"/>
</dbReference>
<dbReference type="Pfam" id="PF02613">
    <property type="entry name" value="Nitrate_red_del"/>
    <property type="match status" value="1"/>
</dbReference>
<dbReference type="EMBL" id="WUBS01000001">
    <property type="protein sequence ID" value="NDL61554.1"/>
    <property type="molecule type" value="Genomic_DNA"/>
</dbReference>
<evidence type="ECO:0000256" key="1">
    <source>
        <dbReference type="ARBA" id="ARBA00023186"/>
    </source>
</evidence>
<reference evidence="2 3" key="1">
    <citation type="submission" date="2019-12" db="EMBL/GenBank/DDBJ databases">
        <authorList>
            <person name="Lee S.D."/>
        </authorList>
    </citation>
    <scope>NUCLEOTIDE SEQUENCE [LARGE SCALE GENOMIC DNA]</scope>
    <source>
        <strain evidence="2 3">SAP-6</strain>
    </source>
</reference>
<keyword evidence="3" id="KW-1185">Reference proteome</keyword>
<dbReference type="PANTHER" id="PTHR34227">
    <property type="entry name" value="CHAPERONE PROTEIN YCDY"/>
    <property type="match status" value="1"/>
</dbReference>
<evidence type="ECO:0000313" key="2">
    <source>
        <dbReference type="EMBL" id="NDL61554.1"/>
    </source>
</evidence>
<dbReference type="Proteomes" id="UP000461443">
    <property type="component" value="Unassembled WGS sequence"/>
</dbReference>